<organism evidence="1 2">
    <name type="scientific">Nosema bombycis (strain CQ1 / CVCC 102059)</name>
    <name type="common">Microsporidian parasite</name>
    <name type="synonym">Pebrine of silkworm</name>
    <dbReference type="NCBI Taxonomy" id="578461"/>
    <lineage>
        <taxon>Eukaryota</taxon>
        <taxon>Fungi</taxon>
        <taxon>Fungi incertae sedis</taxon>
        <taxon>Microsporidia</taxon>
        <taxon>Nosematidae</taxon>
        <taxon>Nosema</taxon>
    </lineage>
</organism>
<name>R0KMI4_NOSB1</name>
<feature type="non-terminal residue" evidence="1">
    <location>
        <position position="151"/>
    </location>
</feature>
<dbReference type="EMBL" id="KB909623">
    <property type="protein sequence ID" value="EOB11861.1"/>
    <property type="molecule type" value="Genomic_DNA"/>
</dbReference>
<reference evidence="1 2" key="1">
    <citation type="journal article" date="2013" name="BMC Genomics">
        <title>Comparative genomics of parasitic silkworm microsporidia reveal an association between genome expansion and host adaptation.</title>
        <authorList>
            <person name="Pan G."/>
            <person name="Xu J."/>
            <person name="Li T."/>
            <person name="Xia Q."/>
            <person name="Liu S.L."/>
            <person name="Zhang G."/>
            <person name="Li S."/>
            <person name="Li C."/>
            <person name="Liu H."/>
            <person name="Yang L."/>
            <person name="Liu T."/>
            <person name="Zhang X."/>
            <person name="Wu Z."/>
            <person name="Fan W."/>
            <person name="Dang X."/>
            <person name="Xiang H."/>
            <person name="Tao M."/>
            <person name="Li Y."/>
            <person name="Hu J."/>
            <person name="Li Z."/>
            <person name="Lin L."/>
            <person name="Luo J."/>
            <person name="Geng L."/>
            <person name="Wang L."/>
            <person name="Long M."/>
            <person name="Wan Y."/>
            <person name="He N."/>
            <person name="Zhang Z."/>
            <person name="Lu C."/>
            <person name="Keeling P.J."/>
            <person name="Wang J."/>
            <person name="Xiang Z."/>
            <person name="Zhou Z."/>
        </authorList>
    </citation>
    <scope>NUCLEOTIDE SEQUENCE [LARGE SCALE GENOMIC DNA]</scope>
    <source>
        <strain evidence="2">CQ1 / CVCC 102059</strain>
    </source>
</reference>
<gene>
    <name evidence="1" type="ORF">NBO_716gi001</name>
</gene>
<dbReference type="GO" id="GO:0006614">
    <property type="term" value="P:SRP-dependent cotranslational protein targeting to membrane"/>
    <property type="evidence" value="ECO:0007669"/>
    <property type="project" value="InterPro"/>
</dbReference>
<dbReference type="OrthoDB" id="5421607at2759"/>
<dbReference type="Gene3D" id="1.25.40.10">
    <property type="entry name" value="Tetratricopeptide repeat domain"/>
    <property type="match status" value="1"/>
</dbReference>
<dbReference type="PANTHER" id="PTHR14094">
    <property type="entry name" value="SIGNAL RECOGNITION PARTICLE 72"/>
    <property type="match status" value="1"/>
</dbReference>
<sequence length="151" mass="17879">MVNLNEIETMESYEKIAKLEGDEYNQYKVIALIYLDKFKEALKFVQPGSFEAAYIYYKLKNYKKALKIISKFKDEKSFILKSQILYSLGFYNKAYEILRNMPKDDEIVINMQAMKSMALLTEKTNSICGHKLWMKKKDEIIDFDNLESHKL</sequence>
<evidence type="ECO:0000313" key="1">
    <source>
        <dbReference type="EMBL" id="EOB11861.1"/>
    </source>
</evidence>
<evidence type="ECO:0000313" key="2">
    <source>
        <dbReference type="Proteomes" id="UP000016927"/>
    </source>
</evidence>
<keyword evidence="2" id="KW-1185">Reference proteome</keyword>
<dbReference type="VEuPathDB" id="MicrosporidiaDB:NBO_716gi001"/>
<dbReference type="Proteomes" id="UP000016927">
    <property type="component" value="Unassembled WGS sequence"/>
</dbReference>
<protein>
    <submittedName>
        <fullName evidence="1">Uncharacterized protein</fullName>
    </submittedName>
</protein>
<dbReference type="GO" id="GO:0005786">
    <property type="term" value="C:signal recognition particle, endoplasmic reticulum targeting"/>
    <property type="evidence" value="ECO:0007669"/>
    <property type="project" value="TreeGrafter"/>
</dbReference>
<proteinExistence type="predicted"/>
<dbReference type="Pfam" id="PF17004">
    <property type="entry name" value="SRP_TPR_like"/>
    <property type="match status" value="1"/>
</dbReference>
<dbReference type="InterPro" id="IPR011990">
    <property type="entry name" value="TPR-like_helical_dom_sf"/>
</dbReference>
<dbReference type="GO" id="GO:0008312">
    <property type="term" value="F:7S RNA binding"/>
    <property type="evidence" value="ECO:0007669"/>
    <property type="project" value="TreeGrafter"/>
</dbReference>
<dbReference type="InterPro" id="IPR031545">
    <property type="entry name" value="SRP72_TPR-like"/>
</dbReference>
<dbReference type="AlphaFoldDB" id="R0KMI4"/>
<dbReference type="GO" id="GO:0043022">
    <property type="term" value="F:ribosome binding"/>
    <property type="evidence" value="ECO:0007669"/>
    <property type="project" value="TreeGrafter"/>
</dbReference>
<dbReference type="InterPro" id="IPR026270">
    <property type="entry name" value="SRP72"/>
</dbReference>
<accession>R0KMI4</accession>
<dbReference type="HOGENOM" id="CLU_1735829_0_0_1"/>
<dbReference type="PANTHER" id="PTHR14094:SF9">
    <property type="entry name" value="SIGNAL RECOGNITION PARTICLE SUBUNIT SRP72"/>
    <property type="match status" value="1"/>
</dbReference>